<evidence type="ECO:0000256" key="5">
    <source>
        <dbReference type="ARBA" id="ARBA00022617"/>
    </source>
</evidence>
<keyword evidence="3 12" id="KW-0813">Transport</keyword>
<dbReference type="RefSeq" id="WP_009628774.1">
    <property type="nucleotide sequence ID" value="NZ_VBTY01000201.1"/>
</dbReference>
<keyword evidence="15" id="KW-1185">Reference proteome</keyword>
<dbReference type="AlphaFoldDB" id="A0A9X4MCB9"/>
<dbReference type="EMBL" id="VBTY01000201">
    <property type="protein sequence ID" value="MDG3496585.1"/>
    <property type="molecule type" value="Genomic_DNA"/>
</dbReference>
<feature type="binding site" description="covalent" evidence="12">
    <location>
        <position position="69"/>
    </location>
    <ligand>
        <name>heme c</name>
        <dbReference type="ChEBI" id="CHEBI:61717"/>
    </ligand>
</feature>
<evidence type="ECO:0000313" key="15">
    <source>
        <dbReference type="Proteomes" id="UP001152872"/>
    </source>
</evidence>
<comment type="caution">
    <text evidence="14">The sequence shown here is derived from an EMBL/GenBank/DDBJ whole genome shotgun (WGS) entry which is preliminary data.</text>
</comment>
<keyword evidence="11 12" id="KW-0604">Photosystem II</keyword>
<reference evidence="14" key="1">
    <citation type="submission" date="2019-05" db="EMBL/GenBank/DDBJ databases">
        <title>Whole genome sequencing of Pseudanabaena catenata USMAC16.</title>
        <authorList>
            <person name="Khan Z."/>
            <person name="Omar W.M."/>
            <person name="Convey P."/>
            <person name="Merican F."/>
            <person name="Najimudin N."/>
        </authorList>
    </citation>
    <scope>NUCLEOTIDE SEQUENCE</scope>
    <source>
        <strain evidence="14">USMAC16</strain>
    </source>
</reference>
<keyword evidence="12" id="KW-0732">Signal</keyword>
<feature type="signal peptide" evidence="12">
    <location>
        <begin position="1"/>
        <end position="33"/>
    </location>
</feature>
<evidence type="ECO:0000256" key="4">
    <source>
        <dbReference type="ARBA" id="ARBA00022531"/>
    </source>
</evidence>
<comment type="function">
    <text evidence="12">One of the extrinsic, lumenal subunits of photosystem II (PSII). PSII is a light-driven water plastoquinone oxidoreductase, using light energy to abstract electrons from H(2)O, generating a proton gradient subsequently used for ATP formation. The extrinsic proteins stabilize the structure of photosystem II oxygen-evolving complex (OEC), the ion environment of oxygen evolution and protect the OEC against heat-induced inactivation. Low-potential cytochrome c that plays a role in the OEC of PSII.</text>
</comment>
<evidence type="ECO:0000256" key="2">
    <source>
        <dbReference type="ARBA" id="ARBA00010433"/>
    </source>
</evidence>
<keyword evidence="4 12" id="KW-0602">Photosynthesis</keyword>
<dbReference type="GO" id="GO:0005506">
    <property type="term" value="F:iron ion binding"/>
    <property type="evidence" value="ECO:0007669"/>
    <property type="project" value="InterPro"/>
</dbReference>
<dbReference type="HAMAP" id="MF_01378">
    <property type="entry name" value="PSII_Cyt550"/>
    <property type="match status" value="1"/>
</dbReference>
<evidence type="ECO:0000256" key="6">
    <source>
        <dbReference type="ARBA" id="ARBA00022723"/>
    </source>
</evidence>
<evidence type="ECO:0000259" key="13">
    <source>
        <dbReference type="PROSITE" id="PS51007"/>
    </source>
</evidence>
<proteinExistence type="inferred from homology"/>
<dbReference type="GO" id="GO:0022904">
    <property type="term" value="P:respiratory electron transport chain"/>
    <property type="evidence" value="ECO:0007669"/>
    <property type="project" value="InterPro"/>
</dbReference>
<evidence type="ECO:0000256" key="10">
    <source>
        <dbReference type="ARBA" id="ARBA00023136"/>
    </source>
</evidence>
<keyword evidence="10 12" id="KW-0472">Membrane</keyword>
<protein>
    <recommendedName>
        <fullName evidence="12">Photosystem II extrinsic protein V</fullName>
        <shortName evidence="12">PsbV</shortName>
    </recommendedName>
    <alternativeName>
        <fullName evidence="12">Cytochrome c-550</fullName>
    </alternativeName>
    <alternativeName>
        <fullName evidence="12">Cytochrome c550</fullName>
    </alternativeName>
    <alternativeName>
        <fullName evidence="12">Low-potential cytochrome c</fullName>
    </alternativeName>
</protein>
<comment type="subunit">
    <text evidence="12">PSII is composed of 1 copy each of membrane proteins PsbA, PsbB, PsbC, PsbD, PsbE, PsbF, PsbH, PsbI, PsbJ, PsbK, PsbL, PsbM, PsbT, PsbX, PsbY, PsbZ, Psb30/Ycf12, peripheral proteins PsbO, CyanoQ (PsbQ), PsbU, PsbV and a large number of cofactors. It forms dimeric complexes.</text>
</comment>
<dbReference type="GO" id="GO:0009523">
    <property type="term" value="C:photosystem II"/>
    <property type="evidence" value="ECO:0007669"/>
    <property type="project" value="UniProtKB-KW"/>
</dbReference>
<dbReference type="SUPFAM" id="SSF46626">
    <property type="entry name" value="Cytochrome c"/>
    <property type="match status" value="1"/>
</dbReference>
<evidence type="ECO:0000256" key="7">
    <source>
        <dbReference type="ARBA" id="ARBA00022982"/>
    </source>
</evidence>
<keyword evidence="8 12" id="KW-0408">Iron</keyword>
<dbReference type="InterPro" id="IPR029490">
    <property type="entry name" value="Cytochrom_C550"/>
</dbReference>
<evidence type="ECO:0000256" key="3">
    <source>
        <dbReference type="ARBA" id="ARBA00022448"/>
    </source>
</evidence>
<organism evidence="14 15">
    <name type="scientific">Pseudanabaena catenata USMAC16</name>
    <dbReference type="NCBI Taxonomy" id="1855837"/>
    <lineage>
        <taxon>Bacteria</taxon>
        <taxon>Bacillati</taxon>
        <taxon>Cyanobacteriota</taxon>
        <taxon>Cyanophyceae</taxon>
        <taxon>Pseudanabaenales</taxon>
        <taxon>Pseudanabaenaceae</taxon>
        <taxon>Pseudanabaena</taxon>
    </lineage>
</organism>
<keyword evidence="9 12" id="KW-0793">Thylakoid</keyword>
<name>A0A9X4MCB9_9CYAN</name>
<evidence type="ECO:0000256" key="9">
    <source>
        <dbReference type="ARBA" id="ARBA00023078"/>
    </source>
</evidence>
<dbReference type="GO" id="GO:0019684">
    <property type="term" value="P:photosynthesis, light reaction"/>
    <property type="evidence" value="ECO:0007669"/>
    <property type="project" value="UniProtKB-UniRule"/>
</dbReference>
<feature type="binding site" description="axial binding residue" evidence="12">
    <location>
        <position position="124"/>
    </location>
    <ligand>
        <name>heme c</name>
        <dbReference type="ChEBI" id="CHEBI:61717"/>
    </ligand>
    <ligandPart>
        <name>Fe</name>
        <dbReference type="ChEBI" id="CHEBI:18248"/>
    </ligandPart>
</feature>
<comment type="subcellular location">
    <subcellularLocation>
        <location evidence="12">Cellular thylakoid membrane</location>
        <topology evidence="12">Peripheral membrane protein</topology>
        <orientation evidence="12">Lumenal side</orientation>
    </subcellularLocation>
    <subcellularLocation>
        <location evidence="1">Membrane</location>
        <topology evidence="1">Peripheral membrane protein</topology>
    </subcellularLocation>
    <text evidence="12">Associated with photosystem II at the lumenal side of the thylakoid membrane.</text>
</comment>
<dbReference type="GO" id="GO:0031676">
    <property type="term" value="C:plasma membrane-derived thylakoid membrane"/>
    <property type="evidence" value="ECO:0007669"/>
    <property type="project" value="UniProtKB-SubCell"/>
</dbReference>
<evidence type="ECO:0000256" key="11">
    <source>
        <dbReference type="ARBA" id="ARBA00023276"/>
    </source>
</evidence>
<dbReference type="Proteomes" id="UP001152872">
    <property type="component" value="Unassembled WGS sequence"/>
</dbReference>
<dbReference type="NCBIfam" id="TIGR03045">
    <property type="entry name" value="PS_II_C550"/>
    <property type="match status" value="1"/>
</dbReference>
<dbReference type="Gene3D" id="1.10.760.10">
    <property type="entry name" value="Cytochrome c-like domain"/>
    <property type="match status" value="1"/>
</dbReference>
<feature type="domain" description="Cytochrome c" evidence="13">
    <location>
        <begin position="56"/>
        <end position="155"/>
    </location>
</feature>
<keyword evidence="7 12" id="KW-0249">Electron transport</keyword>
<accession>A0A9X4MCB9</accession>
<evidence type="ECO:0000256" key="8">
    <source>
        <dbReference type="ARBA" id="ARBA00023004"/>
    </source>
</evidence>
<dbReference type="PROSITE" id="PS51007">
    <property type="entry name" value="CYTC"/>
    <property type="match status" value="1"/>
</dbReference>
<dbReference type="InterPro" id="IPR009056">
    <property type="entry name" value="Cyt_c-like_dom"/>
</dbReference>
<feature type="binding site" description="covalent" evidence="12">
    <location>
        <position position="72"/>
    </location>
    <ligand>
        <name>heme c</name>
        <dbReference type="ChEBI" id="CHEBI:61717"/>
    </ligand>
</feature>
<gene>
    <name evidence="12 14" type="primary">psbV</name>
    <name evidence="14" type="ORF">FEV09_18760</name>
</gene>
<dbReference type="PIRSF" id="PIRSF005890">
    <property type="entry name" value="Phot_II_cyt_c550"/>
    <property type="match status" value="1"/>
</dbReference>
<dbReference type="InterPro" id="IPR017851">
    <property type="entry name" value="PsbV_cyt_c550"/>
</dbReference>
<sequence precursor="true">MSVIMNKNSFKYLAVAIAFVMLTFQLFTSSVNAADIPIELRTVPLNETTNIVLTQKDISKGKKLFSNACATCHLGGATFTNPNVNLAPDSLAGAYPVRNNVLGLVDFMKKPTTYDGVTEIYDVHPSLKSTDIFPAMRGLTDNDLKLIAGYILYEPKVKGIGWGGGKIYY</sequence>
<dbReference type="InterPro" id="IPR036909">
    <property type="entry name" value="Cyt_c-like_dom_sf"/>
</dbReference>
<comment type="cofactor">
    <cofactor evidence="12">
        <name>heme c</name>
        <dbReference type="ChEBI" id="CHEBI:61717"/>
    </cofactor>
    <text evidence="12">Binds 1 heme c group covalently per subunit.</text>
</comment>
<dbReference type="InterPro" id="IPR016003">
    <property type="entry name" value="PsbV_cyt_c550-like"/>
</dbReference>
<comment type="similarity">
    <text evidence="2 12">Belongs to the cytochrome c family. PsbV subfamily.</text>
</comment>
<dbReference type="GO" id="GO:0020037">
    <property type="term" value="F:heme binding"/>
    <property type="evidence" value="ECO:0007669"/>
    <property type="project" value="InterPro"/>
</dbReference>
<evidence type="ECO:0000256" key="1">
    <source>
        <dbReference type="ARBA" id="ARBA00004170"/>
    </source>
</evidence>
<dbReference type="GO" id="GO:0009055">
    <property type="term" value="F:electron transfer activity"/>
    <property type="evidence" value="ECO:0007669"/>
    <property type="project" value="InterPro"/>
</dbReference>
<keyword evidence="5 12" id="KW-0349">Heme</keyword>
<dbReference type="Pfam" id="PF14495">
    <property type="entry name" value="Cytochrom_C550"/>
    <property type="match status" value="1"/>
</dbReference>
<feature type="chain" id="PRO_5041028503" description="Photosystem II extrinsic protein V" evidence="12">
    <location>
        <begin position="34"/>
        <end position="169"/>
    </location>
</feature>
<feature type="binding site" description="axial binding residue" evidence="12">
    <location>
        <position position="73"/>
    </location>
    <ligand>
        <name>heme c</name>
        <dbReference type="ChEBI" id="CHEBI:61717"/>
    </ligand>
    <ligandPart>
        <name>Fe</name>
        <dbReference type="ChEBI" id="CHEBI:18248"/>
    </ligandPart>
</feature>
<keyword evidence="6 12" id="KW-0479">Metal-binding</keyword>
<evidence type="ECO:0000313" key="14">
    <source>
        <dbReference type="EMBL" id="MDG3496585.1"/>
    </source>
</evidence>
<evidence type="ECO:0000256" key="12">
    <source>
        <dbReference type="HAMAP-Rule" id="MF_01378"/>
    </source>
</evidence>